<evidence type="ECO:0000313" key="3">
    <source>
        <dbReference type="EMBL" id="QPM90616.1"/>
    </source>
</evidence>
<dbReference type="KEGG" id="palw:PSAL_005670"/>
<dbReference type="RefSeq" id="WP_119838775.1">
    <property type="nucleotide sequence ID" value="NZ_CP060436.1"/>
</dbReference>
<dbReference type="InterPro" id="IPR002347">
    <property type="entry name" value="SDR_fam"/>
</dbReference>
<dbReference type="EMBL" id="CP060436">
    <property type="protein sequence ID" value="QPM89351.1"/>
    <property type="molecule type" value="Genomic_DNA"/>
</dbReference>
<dbReference type="EMBL" id="CP060436">
    <property type="protein sequence ID" value="QPM90616.1"/>
    <property type="molecule type" value="Genomic_DNA"/>
</dbReference>
<dbReference type="PANTHER" id="PTHR42879:SF2">
    <property type="entry name" value="3-OXOACYL-[ACYL-CARRIER-PROTEIN] REDUCTASE FABG"/>
    <property type="match status" value="1"/>
</dbReference>
<evidence type="ECO:0000313" key="4">
    <source>
        <dbReference type="Proteomes" id="UP000283786"/>
    </source>
</evidence>
<comment type="similarity">
    <text evidence="1">Belongs to the short-chain dehydrogenases/reductases (SDR) family.</text>
</comment>
<dbReference type="Pfam" id="PF13561">
    <property type="entry name" value="adh_short_C2"/>
    <property type="match status" value="1"/>
</dbReference>
<dbReference type="KEGG" id="palw:PSAL_018550"/>
<dbReference type="EC" id="1.1.1.100" evidence="2"/>
<dbReference type="AlphaFoldDB" id="A0A418SHU7"/>
<gene>
    <name evidence="2" type="primary">fabG_2</name>
    <name evidence="3" type="synonym">fabG_5</name>
    <name evidence="2" type="ORF">PSAL_005670</name>
    <name evidence="3" type="ORF">PSAL_018550</name>
</gene>
<keyword evidence="2" id="KW-0560">Oxidoreductase</keyword>
<sequence>MVDLPLSGQTVLVTGATGGIGRSIALRLAELGGHPILHYRSHEDEAQALLETMGGQGTLVQADLTENDGAQRLWEAAEDRVGRIHSLVNNAGIRATARIEDDFNVWSAAWEADLRVNLRAPADLCRMAIQHFCAFDGGRIVNIASRAAQRGYTEDHMPYGASKAGLINLTKTIARSFGADGIIAIAIAPGFVRTEMAEEFIRAKGKDAAVGDVPIGEMVAPSEVAELVCFALRPEQKSLSGATLDVNGASYVR</sequence>
<reference evidence="2 4" key="1">
    <citation type="submission" date="2020-08" db="EMBL/GenBank/DDBJ databases">
        <title>Genome sequence of Rhodobacteraceae bacterium Lw-13e.</title>
        <authorList>
            <person name="Poehlein A."/>
            <person name="Wolter L."/>
            <person name="Daniel R."/>
            <person name="Brinkhoff T."/>
        </authorList>
    </citation>
    <scope>NUCLEOTIDE SEQUENCE [LARGE SCALE GENOMIC DNA]</scope>
    <source>
        <strain evidence="2 4">Lw-13e</strain>
    </source>
</reference>
<dbReference type="SUPFAM" id="SSF51735">
    <property type="entry name" value="NAD(P)-binding Rossmann-fold domains"/>
    <property type="match status" value="1"/>
</dbReference>
<dbReference type="Gene3D" id="3.40.50.720">
    <property type="entry name" value="NAD(P)-binding Rossmann-like Domain"/>
    <property type="match status" value="1"/>
</dbReference>
<dbReference type="InterPro" id="IPR050259">
    <property type="entry name" value="SDR"/>
</dbReference>
<dbReference type="PRINTS" id="PR00081">
    <property type="entry name" value="GDHRDH"/>
</dbReference>
<protein>
    <submittedName>
        <fullName evidence="2">3-oxoacyl-[acyl-carrier-protein] reductase FabG</fullName>
        <ecNumber evidence="2">1.1.1.100</ecNumber>
    </submittedName>
</protein>
<accession>A0A418SHU7</accession>
<proteinExistence type="inferred from homology"/>
<evidence type="ECO:0000313" key="2">
    <source>
        <dbReference type="EMBL" id="QPM89351.1"/>
    </source>
</evidence>
<dbReference type="InterPro" id="IPR036291">
    <property type="entry name" value="NAD(P)-bd_dom_sf"/>
</dbReference>
<dbReference type="GO" id="GO:0004316">
    <property type="term" value="F:3-oxoacyl-[acyl-carrier-protein] reductase (NADPH) activity"/>
    <property type="evidence" value="ECO:0007669"/>
    <property type="project" value="UniProtKB-EC"/>
</dbReference>
<dbReference type="CDD" id="cd05233">
    <property type="entry name" value="SDR_c"/>
    <property type="match status" value="1"/>
</dbReference>
<dbReference type="Proteomes" id="UP000283786">
    <property type="component" value="Chromosome"/>
</dbReference>
<dbReference type="FunFam" id="3.40.50.720:FF:000084">
    <property type="entry name" value="Short-chain dehydrogenase reductase"/>
    <property type="match status" value="1"/>
</dbReference>
<name>A0A418SHU7_9RHOB</name>
<dbReference type="PANTHER" id="PTHR42879">
    <property type="entry name" value="3-OXOACYL-(ACYL-CARRIER-PROTEIN) REDUCTASE"/>
    <property type="match status" value="1"/>
</dbReference>
<evidence type="ECO:0000256" key="1">
    <source>
        <dbReference type="ARBA" id="ARBA00006484"/>
    </source>
</evidence>
<keyword evidence="4" id="KW-1185">Reference proteome</keyword>
<organism evidence="2 4">
    <name type="scientific">Pseudooceanicola algae</name>
    <dbReference type="NCBI Taxonomy" id="1537215"/>
    <lineage>
        <taxon>Bacteria</taxon>
        <taxon>Pseudomonadati</taxon>
        <taxon>Pseudomonadota</taxon>
        <taxon>Alphaproteobacteria</taxon>
        <taxon>Rhodobacterales</taxon>
        <taxon>Paracoccaceae</taxon>
        <taxon>Pseudooceanicola</taxon>
    </lineage>
</organism>
<dbReference type="OrthoDB" id="154414at2"/>
<dbReference type="PRINTS" id="PR00080">
    <property type="entry name" value="SDRFAMILY"/>
</dbReference>